<sequence length="245" mass="27600">MNYIGSVNAALREVRFLAERKEGTFVLIMNKEKDRPLLAYMLVAATVLILRIINLFVPANLTLLFAFLAVVRAIFAKKSADYVNDKYVGIKENSELIVSRIDAEAYLPKAHRAFRYLAWLCTADAVSSVICALANPDAVLQVSFGVMVLQQALDIIGMTMIAMFVNENESFYFRVGIIWILLILLQAVYSVVTVVIAFQGDVKKTTASLMMFYLIMILYFLYRYTIVSTLNVKKMEAIDDKSTVS</sequence>
<keyword evidence="1" id="KW-0472">Membrane</keyword>
<protein>
    <submittedName>
        <fullName evidence="2">Uncharacterized protein</fullName>
    </submittedName>
</protein>
<organism evidence="2 3">
    <name type="scientific">Butyrivibrio hungatei DSM 14810</name>
    <dbReference type="NCBI Taxonomy" id="1121132"/>
    <lineage>
        <taxon>Bacteria</taxon>
        <taxon>Bacillati</taxon>
        <taxon>Bacillota</taxon>
        <taxon>Clostridia</taxon>
        <taxon>Lachnospirales</taxon>
        <taxon>Lachnospiraceae</taxon>
        <taxon>Butyrivibrio</taxon>
    </lineage>
</organism>
<proteinExistence type="predicted"/>
<feature type="transmembrane region" description="Helical" evidence="1">
    <location>
        <begin position="59"/>
        <end position="76"/>
    </location>
</feature>
<dbReference type="EMBL" id="FRDH01000003">
    <property type="protein sequence ID" value="SHN48966.1"/>
    <property type="molecule type" value="Genomic_DNA"/>
</dbReference>
<evidence type="ECO:0000256" key="1">
    <source>
        <dbReference type="SAM" id="Phobius"/>
    </source>
</evidence>
<feature type="transmembrane region" description="Helical" evidence="1">
    <location>
        <begin position="142"/>
        <end position="165"/>
    </location>
</feature>
<keyword evidence="1" id="KW-1133">Transmembrane helix</keyword>
<dbReference type="AlphaFoldDB" id="A0A1M7RS71"/>
<accession>A0A1M7RS71</accession>
<evidence type="ECO:0000313" key="3">
    <source>
        <dbReference type="Proteomes" id="UP000184097"/>
    </source>
</evidence>
<gene>
    <name evidence="2" type="ORF">SAMN02745247_00206</name>
</gene>
<keyword evidence="1" id="KW-0812">Transmembrane</keyword>
<feature type="transmembrane region" description="Helical" evidence="1">
    <location>
        <begin position="177"/>
        <end position="198"/>
    </location>
</feature>
<reference evidence="2 3" key="1">
    <citation type="submission" date="2016-12" db="EMBL/GenBank/DDBJ databases">
        <authorList>
            <person name="Song W.-J."/>
            <person name="Kurnit D.M."/>
        </authorList>
    </citation>
    <scope>NUCLEOTIDE SEQUENCE [LARGE SCALE GENOMIC DNA]</scope>
    <source>
        <strain evidence="2 3">DSM 14810</strain>
    </source>
</reference>
<evidence type="ECO:0000313" key="2">
    <source>
        <dbReference type="EMBL" id="SHN48966.1"/>
    </source>
</evidence>
<feature type="transmembrane region" description="Helical" evidence="1">
    <location>
        <begin position="210"/>
        <end position="232"/>
    </location>
</feature>
<feature type="transmembrane region" description="Helical" evidence="1">
    <location>
        <begin position="37"/>
        <end position="53"/>
    </location>
</feature>
<dbReference type="Proteomes" id="UP000184097">
    <property type="component" value="Unassembled WGS sequence"/>
</dbReference>
<name>A0A1M7RS71_9FIRM</name>